<accession>A0A0D0CKM9</accession>
<dbReference type="OrthoDB" id="6921389at2759"/>
<evidence type="ECO:0000313" key="1">
    <source>
        <dbReference type="EMBL" id="KIK55693.1"/>
    </source>
</evidence>
<sequence>MSRLSSALQATDIPLSTARHALMEFLHSAKIDPSMYDTEGLCDGIDLRMHNLSWLEDRGSIRAHEDWTKYVSPVAECRGNLDPMYGFTSVTLPECLPGRLELVSYLNEIGFLHDGFSLIIDIIDHVEEERGMAENDEMAKIFLESIQNSEASPHDTQPKQTGRSKIQSQIAQEMLAIDRECATVSLNAWVKFLRLDSSRPVDKKFITIEDFLSFRAINTGEMFWFGMVTFALGLKIKEHEMEKCRELTRSAYFALALQNDLYSWEKEYEAVKRYNLSHIMNTIWILTQEHNTDIQVAQDTCRKLIKKYVAEYVQIVKGVKDDESLSVDLRNGTALSRLAQLLDQMGAGVFRDQRSHDSVVVMLKEDDETENDETKTETAIKTKNGSALSLEILGYDSVGGRVV</sequence>
<dbReference type="AlphaFoldDB" id="A0A0D0CKM9"/>
<dbReference type="HOGENOM" id="CLU_042677_0_1_1"/>
<reference evidence="1 2" key="1">
    <citation type="submission" date="2014-04" db="EMBL/GenBank/DDBJ databases">
        <title>Evolutionary Origins and Diversification of the Mycorrhizal Mutualists.</title>
        <authorList>
            <consortium name="DOE Joint Genome Institute"/>
            <consortium name="Mycorrhizal Genomics Consortium"/>
            <person name="Kohler A."/>
            <person name="Kuo A."/>
            <person name="Nagy L.G."/>
            <person name="Floudas D."/>
            <person name="Copeland A."/>
            <person name="Barry K.W."/>
            <person name="Cichocki N."/>
            <person name="Veneault-Fourrey C."/>
            <person name="LaButti K."/>
            <person name="Lindquist E.A."/>
            <person name="Lipzen A."/>
            <person name="Lundell T."/>
            <person name="Morin E."/>
            <person name="Murat C."/>
            <person name="Riley R."/>
            <person name="Ohm R."/>
            <person name="Sun H."/>
            <person name="Tunlid A."/>
            <person name="Henrissat B."/>
            <person name="Grigoriev I.V."/>
            <person name="Hibbett D.S."/>
            <person name="Martin F."/>
        </authorList>
    </citation>
    <scope>NUCLEOTIDE SEQUENCE [LARGE SCALE GENOMIC DNA]</scope>
    <source>
        <strain evidence="1 2">FD-317 M1</strain>
    </source>
</reference>
<gene>
    <name evidence="1" type="ORF">GYMLUDRAFT_248503</name>
</gene>
<dbReference type="Gene3D" id="1.10.600.10">
    <property type="entry name" value="Farnesyl Diphosphate Synthase"/>
    <property type="match status" value="1"/>
</dbReference>
<dbReference type="SUPFAM" id="SSF48576">
    <property type="entry name" value="Terpenoid synthases"/>
    <property type="match status" value="1"/>
</dbReference>
<name>A0A0D0CKM9_9AGAR</name>
<dbReference type="InterPro" id="IPR008949">
    <property type="entry name" value="Isoprenoid_synthase_dom_sf"/>
</dbReference>
<evidence type="ECO:0000313" key="2">
    <source>
        <dbReference type="Proteomes" id="UP000053593"/>
    </source>
</evidence>
<organism evidence="1 2">
    <name type="scientific">Collybiopsis luxurians FD-317 M1</name>
    <dbReference type="NCBI Taxonomy" id="944289"/>
    <lineage>
        <taxon>Eukaryota</taxon>
        <taxon>Fungi</taxon>
        <taxon>Dikarya</taxon>
        <taxon>Basidiomycota</taxon>
        <taxon>Agaricomycotina</taxon>
        <taxon>Agaricomycetes</taxon>
        <taxon>Agaricomycetidae</taxon>
        <taxon>Agaricales</taxon>
        <taxon>Marasmiineae</taxon>
        <taxon>Omphalotaceae</taxon>
        <taxon>Collybiopsis</taxon>
        <taxon>Collybiopsis luxurians</taxon>
    </lineage>
</organism>
<protein>
    <recommendedName>
        <fullName evidence="3">Terpene synthase</fullName>
    </recommendedName>
</protein>
<dbReference type="Proteomes" id="UP000053593">
    <property type="component" value="Unassembled WGS sequence"/>
</dbReference>
<keyword evidence="2" id="KW-1185">Reference proteome</keyword>
<evidence type="ECO:0008006" key="3">
    <source>
        <dbReference type="Google" id="ProtNLM"/>
    </source>
</evidence>
<proteinExistence type="predicted"/>
<dbReference type="EMBL" id="KN834804">
    <property type="protein sequence ID" value="KIK55693.1"/>
    <property type="molecule type" value="Genomic_DNA"/>
</dbReference>
<dbReference type="Pfam" id="PF19086">
    <property type="entry name" value="Terpene_syn_C_2"/>
    <property type="match status" value="1"/>
</dbReference>